<protein>
    <submittedName>
        <fullName evidence="1">Uncharacterized protein</fullName>
    </submittedName>
</protein>
<dbReference type="EMBL" id="BEGY01000043">
    <property type="protein sequence ID" value="GAX79574.1"/>
    <property type="molecule type" value="Genomic_DNA"/>
</dbReference>
<evidence type="ECO:0000313" key="2">
    <source>
        <dbReference type="Proteomes" id="UP000232323"/>
    </source>
</evidence>
<name>A0A250X921_9CHLO</name>
<dbReference type="Proteomes" id="UP000232323">
    <property type="component" value="Unassembled WGS sequence"/>
</dbReference>
<keyword evidence="2" id="KW-1185">Reference proteome</keyword>
<proteinExistence type="predicted"/>
<organism evidence="1 2">
    <name type="scientific">Chlamydomonas eustigma</name>
    <dbReference type="NCBI Taxonomy" id="1157962"/>
    <lineage>
        <taxon>Eukaryota</taxon>
        <taxon>Viridiplantae</taxon>
        <taxon>Chlorophyta</taxon>
        <taxon>core chlorophytes</taxon>
        <taxon>Chlorophyceae</taxon>
        <taxon>CS clade</taxon>
        <taxon>Chlamydomonadales</taxon>
        <taxon>Chlamydomonadaceae</taxon>
        <taxon>Chlamydomonas</taxon>
    </lineage>
</organism>
<dbReference type="AlphaFoldDB" id="A0A250X921"/>
<comment type="caution">
    <text evidence="1">The sequence shown here is derived from an EMBL/GenBank/DDBJ whole genome shotgun (WGS) entry which is preliminary data.</text>
</comment>
<reference evidence="1 2" key="1">
    <citation type="submission" date="2017-08" db="EMBL/GenBank/DDBJ databases">
        <title>Acidophilic green algal genome provides insights into adaptation to an acidic environment.</title>
        <authorList>
            <person name="Hirooka S."/>
            <person name="Hirose Y."/>
            <person name="Kanesaki Y."/>
            <person name="Higuchi S."/>
            <person name="Fujiwara T."/>
            <person name="Onuma R."/>
            <person name="Era A."/>
            <person name="Ohbayashi R."/>
            <person name="Uzuka A."/>
            <person name="Nozaki H."/>
            <person name="Yoshikawa H."/>
            <person name="Miyagishima S.Y."/>
        </authorList>
    </citation>
    <scope>NUCLEOTIDE SEQUENCE [LARGE SCALE GENOMIC DNA]</scope>
    <source>
        <strain evidence="1 2">NIES-2499</strain>
    </source>
</reference>
<sequence>MVFFNGSRLNSQDLHNLNYRHAHSLHSPAPGWVLQLAGLLWRSLRHVALEEAAALDPENASVWGPHITGGKQGGEAAVVSQCAVPLGREDSGMLTDMVRQLAPLESGRAAENLKRVAAAPHGDLMMSMYPYLEKIICVASEGDNGLPGGGWLTLAVGAGVALVKIGWLSGQIAKKEAIQE</sequence>
<evidence type="ECO:0000313" key="1">
    <source>
        <dbReference type="EMBL" id="GAX79574.1"/>
    </source>
</evidence>
<gene>
    <name evidence="1" type="ORF">CEUSTIGMA_g7015.t1</name>
</gene>
<dbReference type="OrthoDB" id="504708at2759"/>
<accession>A0A250X921</accession>